<keyword evidence="2" id="KW-1185">Reference proteome</keyword>
<sequence>MDSPHTGIKGQTLVYNHQGGVATSHTINQLRSSHIA</sequence>
<reference evidence="1" key="1">
    <citation type="journal article" date="2023" name="Mol. Ecol. Resour.">
        <title>Chromosome-level genome assembly of a triploid poplar Populus alba 'Berolinensis'.</title>
        <authorList>
            <person name="Chen S."/>
            <person name="Yu Y."/>
            <person name="Wang X."/>
            <person name="Wang S."/>
            <person name="Zhang T."/>
            <person name="Zhou Y."/>
            <person name="He R."/>
            <person name="Meng N."/>
            <person name="Wang Y."/>
            <person name="Liu W."/>
            <person name="Liu Z."/>
            <person name="Liu J."/>
            <person name="Guo Q."/>
            <person name="Huang H."/>
            <person name="Sederoff R.R."/>
            <person name="Wang G."/>
            <person name="Qu G."/>
            <person name="Chen S."/>
        </authorList>
    </citation>
    <scope>NUCLEOTIDE SEQUENCE</scope>
    <source>
        <strain evidence="1">SC-2020</strain>
    </source>
</reference>
<gene>
    <name evidence="1" type="ORF">NC653_041367</name>
</gene>
<evidence type="ECO:0000313" key="1">
    <source>
        <dbReference type="EMBL" id="KAJ6952192.1"/>
    </source>
</evidence>
<dbReference type="EMBL" id="JAQIZT010000019">
    <property type="protein sequence ID" value="KAJ6952192.1"/>
    <property type="molecule type" value="Genomic_DNA"/>
</dbReference>
<protein>
    <submittedName>
        <fullName evidence="1">Uncharacterized protein</fullName>
    </submittedName>
</protein>
<comment type="caution">
    <text evidence="1">The sequence shown here is derived from an EMBL/GenBank/DDBJ whole genome shotgun (WGS) entry which is preliminary data.</text>
</comment>
<dbReference type="AlphaFoldDB" id="A0AAD6L890"/>
<organism evidence="1 2">
    <name type="scientific">Populus alba x Populus x berolinensis</name>
    <dbReference type="NCBI Taxonomy" id="444605"/>
    <lineage>
        <taxon>Eukaryota</taxon>
        <taxon>Viridiplantae</taxon>
        <taxon>Streptophyta</taxon>
        <taxon>Embryophyta</taxon>
        <taxon>Tracheophyta</taxon>
        <taxon>Spermatophyta</taxon>
        <taxon>Magnoliopsida</taxon>
        <taxon>eudicotyledons</taxon>
        <taxon>Gunneridae</taxon>
        <taxon>Pentapetalae</taxon>
        <taxon>rosids</taxon>
        <taxon>fabids</taxon>
        <taxon>Malpighiales</taxon>
        <taxon>Salicaceae</taxon>
        <taxon>Saliceae</taxon>
        <taxon>Populus</taxon>
    </lineage>
</organism>
<proteinExistence type="predicted"/>
<accession>A0AAD6L890</accession>
<dbReference type="Proteomes" id="UP001164929">
    <property type="component" value="Chromosome 19"/>
</dbReference>
<evidence type="ECO:0000313" key="2">
    <source>
        <dbReference type="Proteomes" id="UP001164929"/>
    </source>
</evidence>
<name>A0AAD6L890_9ROSI</name>